<keyword evidence="15" id="KW-1185">Reference proteome</keyword>
<dbReference type="RefSeq" id="WP_345917988.1">
    <property type="nucleotide sequence ID" value="NZ_JBDIVE010000001.1"/>
</dbReference>
<evidence type="ECO:0000313" key="14">
    <source>
        <dbReference type="EMBL" id="MEN3067220.1"/>
    </source>
</evidence>
<evidence type="ECO:0000313" key="15">
    <source>
        <dbReference type="Proteomes" id="UP001410394"/>
    </source>
</evidence>
<evidence type="ECO:0000256" key="5">
    <source>
        <dbReference type="ARBA" id="ARBA00022692"/>
    </source>
</evidence>
<comment type="subcellular location">
    <subcellularLocation>
        <location evidence="1">Cell outer membrane</location>
        <topology evidence="1">Multi-pass membrane protein</topology>
    </subcellularLocation>
</comment>
<dbReference type="Gene3D" id="2.40.160.10">
    <property type="entry name" value="Porin"/>
    <property type="match status" value="2"/>
</dbReference>
<feature type="region of interest" description="Disordered" evidence="11">
    <location>
        <begin position="54"/>
        <end position="74"/>
    </location>
</feature>
<feature type="domain" description="Porin" evidence="13">
    <location>
        <begin position="19"/>
        <end position="342"/>
    </location>
</feature>
<dbReference type="Pfam" id="PF13609">
    <property type="entry name" value="Porin_4"/>
    <property type="match status" value="1"/>
</dbReference>
<keyword evidence="10" id="KW-0998">Cell outer membrane</keyword>
<evidence type="ECO:0000259" key="13">
    <source>
        <dbReference type="Pfam" id="PF13609"/>
    </source>
</evidence>
<evidence type="ECO:0000256" key="11">
    <source>
        <dbReference type="SAM" id="MobiDB-lite"/>
    </source>
</evidence>
<evidence type="ECO:0000256" key="12">
    <source>
        <dbReference type="SAM" id="SignalP"/>
    </source>
</evidence>
<keyword evidence="3" id="KW-0813">Transport</keyword>
<keyword evidence="5" id="KW-0812">Transmembrane</keyword>
<dbReference type="InterPro" id="IPR033900">
    <property type="entry name" value="Gram_neg_porin_domain"/>
</dbReference>
<comment type="caution">
    <text evidence="14">The sequence shown here is derived from an EMBL/GenBank/DDBJ whole genome shotgun (WGS) entry which is preliminary data.</text>
</comment>
<keyword evidence="8" id="KW-0626">Porin</keyword>
<evidence type="ECO:0000256" key="9">
    <source>
        <dbReference type="ARBA" id="ARBA00023136"/>
    </source>
</evidence>
<evidence type="ECO:0000256" key="7">
    <source>
        <dbReference type="ARBA" id="ARBA00023065"/>
    </source>
</evidence>
<keyword evidence="6 12" id="KW-0732">Signal</keyword>
<evidence type="ECO:0000256" key="3">
    <source>
        <dbReference type="ARBA" id="ARBA00022448"/>
    </source>
</evidence>
<sequence length="387" mass="40729">MIKNSLQHSAPLQIKCLALLVGGLLSGAAFAQTSVTIGGKVDVGYQFARTTAADSAAGGANGGGTTETMTDGSATSSRVTFVAKEDLGSGMSAEVNMDLRFSGGYEQGKTGLTTSDKRVLILRSPIINALWGVGNLGGQQYFGVTEKPYMIAPKDLEIVKFGVSQLRESSLTSRNTTLFTNPITVGPVTALFHTTYAIGDGRASGTSNVSSVSAGDVRAAGLELKVGNMFSLGSDYNQRQSTSVAAARNGMIWTHTFVNVKPLTGLKLAASFNTYRGYNAVEGGAFQEKNTNFVAAYNWNSKLELGLAISHLNDLGANRNSGKAWMAGASYFLTKNTFVYVARSKTSFERNQGTISGGKYDGTATGFIGNISKSDAALTRVGIVKEF</sequence>
<gene>
    <name evidence="14" type="ORF">ABDB84_01945</name>
</gene>
<evidence type="ECO:0000256" key="4">
    <source>
        <dbReference type="ARBA" id="ARBA00022452"/>
    </source>
</evidence>
<evidence type="ECO:0000256" key="10">
    <source>
        <dbReference type="ARBA" id="ARBA00023237"/>
    </source>
</evidence>
<dbReference type="PANTHER" id="PTHR34501:SF9">
    <property type="entry name" value="MAJOR OUTER MEMBRANE PROTEIN P.IA"/>
    <property type="match status" value="1"/>
</dbReference>
<keyword evidence="7" id="KW-0406">Ion transport</keyword>
<dbReference type="InterPro" id="IPR023614">
    <property type="entry name" value="Porin_dom_sf"/>
</dbReference>
<keyword evidence="9" id="KW-0472">Membrane</keyword>
<name>A0ABU9YU34_9RHOO</name>
<organism evidence="14 15">
    <name type="scientific">Uliginosibacterium sediminicola</name>
    <dbReference type="NCBI Taxonomy" id="2024550"/>
    <lineage>
        <taxon>Bacteria</taxon>
        <taxon>Pseudomonadati</taxon>
        <taxon>Pseudomonadota</taxon>
        <taxon>Betaproteobacteria</taxon>
        <taxon>Rhodocyclales</taxon>
        <taxon>Zoogloeaceae</taxon>
        <taxon>Uliginosibacterium</taxon>
    </lineage>
</organism>
<feature type="signal peptide" evidence="12">
    <location>
        <begin position="1"/>
        <end position="31"/>
    </location>
</feature>
<evidence type="ECO:0000256" key="8">
    <source>
        <dbReference type="ARBA" id="ARBA00023114"/>
    </source>
</evidence>
<evidence type="ECO:0000256" key="2">
    <source>
        <dbReference type="ARBA" id="ARBA00011233"/>
    </source>
</evidence>
<feature type="chain" id="PRO_5047221703" evidence="12">
    <location>
        <begin position="32"/>
        <end position="387"/>
    </location>
</feature>
<dbReference type="EMBL" id="JBDIVE010000001">
    <property type="protein sequence ID" value="MEN3067220.1"/>
    <property type="molecule type" value="Genomic_DNA"/>
</dbReference>
<evidence type="ECO:0000256" key="6">
    <source>
        <dbReference type="ARBA" id="ARBA00022729"/>
    </source>
</evidence>
<proteinExistence type="predicted"/>
<accession>A0ABU9YU34</accession>
<dbReference type="InterPro" id="IPR050298">
    <property type="entry name" value="Gram-neg_bact_OMP"/>
</dbReference>
<dbReference type="Proteomes" id="UP001410394">
    <property type="component" value="Unassembled WGS sequence"/>
</dbReference>
<comment type="subunit">
    <text evidence="2">Homotrimer.</text>
</comment>
<reference evidence="14 15" key="1">
    <citation type="journal article" date="2018" name="Int. J. Syst. Evol. Microbiol.">
        <title>Uliginosibacterium sediminicola sp. nov., isolated from freshwater sediment.</title>
        <authorList>
            <person name="Hwang W.M."/>
            <person name="Kim S.M."/>
            <person name="Kang K."/>
            <person name="Ahn T.Y."/>
        </authorList>
    </citation>
    <scope>NUCLEOTIDE SEQUENCE [LARGE SCALE GENOMIC DNA]</scope>
    <source>
        <strain evidence="14 15">M1-21</strain>
    </source>
</reference>
<keyword evidence="4" id="KW-1134">Transmembrane beta strand</keyword>
<dbReference type="SUPFAM" id="SSF56935">
    <property type="entry name" value="Porins"/>
    <property type="match status" value="1"/>
</dbReference>
<protein>
    <submittedName>
        <fullName evidence="14">Porin</fullName>
    </submittedName>
</protein>
<evidence type="ECO:0000256" key="1">
    <source>
        <dbReference type="ARBA" id="ARBA00004571"/>
    </source>
</evidence>
<dbReference type="PANTHER" id="PTHR34501">
    <property type="entry name" value="PROTEIN YDDL-RELATED"/>
    <property type="match status" value="1"/>
</dbReference>